<gene>
    <name evidence="3" type="ORF">EDD35_5129</name>
</gene>
<evidence type="ECO:0000256" key="1">
    <source>
        <dbReference type="SAM" id="MobiDB-lite"/>
    </source>
</evidence>
<sequence>MVAWGLVVWPGAAAGAGVAGLGLLLVPVLPVWGCCWRRCCRSGAAAGGGVAGSRPVAGAAGLTAGGAALRAGSLARRCCWCRCGRPGAAADGGVVSLGVASGGGVGVVLAASVALLRGCGFGGPRVAGPTGLCAVGAAGSSQAGAALAARSARVRLTCGRLPACAGFRRGEGARQRRGSRAAAAGLRPAGAAKSLARPRQFLRPCRGKPAPPPGQTCAPAGANLRPRWSKPAPPPGQTCAPLGANLAPPRSARSPPAGAGLLPGPAGPPGVPPGGGVSGRNRGRCGVAAGVRRAGFLVPPAFPAGG</sequence>
<keyword evidence="2" id="KW-1133">Transmembrane helix</keyword>
<feature type="transmembrane region" description="Helical" evidence="2">
    <location>
        <begin position="6"/>
        <end position="32"/>
    </location>
</feature>
<proteinExistence type="predicted"/>
<protein>
    <submittedName>
        <fullName evidence="3">Uncharacterized protein</fullName>
    </submittedName>
</protein>
<accession>A0A3N2H1D8</accession>
<feature type="compositionally biased region" description="Low complexity" evidence="1">
    <location>
        <begin position="247"/>
        <end position="264"/>
    </location>
</feature>
<evidence type="ECO:0000313" key="4">
    <source>
        <dbReference type="Proteomes" id="UP000274843"/>
    </source>
</evidence>
<keyword evidence="2" id="KW-0472">Membrane</keyword>
<evidence type="ECO:0000313" key="3">
    <source>
        <dbReference type="EMBL" id="ROS42732.1"/>
    </source>
</evidence>
<evidence type="ECO:0000256" key="2">
    <source>
        <dbReference type="SAM" id="Phobius"/>
    </source>
</evidence>
<name>A0A3N2H1D8_9PSEU</name>
<reference evidence="3 4" key="1">
    <citation type="submission" date="2018-11" db="EMBL/GenBank/DDBJ databases">
        <title>Sequencing the genomes of 1000 actinobacteria strains.</title>
        <authorList>
            <person name="Klenk H.-P."/>
        </authorList>
    </citation>
    <scope>NUCLEOTIDE SEQUENCE [LARGE SCALE GENOMIC DNA]</scope>
    <source>
        <strain evidence="3 4">DSM 44348</strain>
    </source>
</reference>
<comment type="caution">
    <text evidence="3">The sequence shown here is derived from an EMBL/GenBank/DDBJ whole genome shotgun (WGS) entry which is preliminary data.</text>
</comment>
<feature type="region of interest" description="Disordered" evidence="1">
    <location>
        <begin position="174"/>
        <end position="283"/>
    </location>
</feature>
<keyword evidence="2" id="KW-0812">Transmembrane</keyword>
<feature type="compositionally biased region" description="Low complexity" evidence="1">
    <location>
        <begin position="180"/>
        <end position="192"/>
    </location>
</feature>
<dbReference type="EMBL" id="RKHY01000001">
    <property type="protein sequence ID" value="ROS42732.1"/>
    <property type="molecule type" value="Genomic_DNA"/>
</dbReference>
<dbReference type="AlphaFoldDB" id="A0A3N2H1D8"/>
<organism evidence="3 4">
    <name type="scientific">Amycolatopsis thermoflava</name>
    <dbReference type="NCBI Taxonomy" id="84480"/>
    <lineage>
        <taxon>Bacteria</taxon>
        <taxon>Bacillati</taxon>
        <taxon>Actinomycetota</taxon>
        <taxon>Actinomycetes</taxon>
        <taxon>Pseudonocardiales</taxon>
        <taxon>Pseudonocardiaceae</taxon>
        <taxon>Amycolatopsis</taxon>
        <taxon>Amycolatopsis methanolica group</taxon>
    </lineage>
</organism>
<keyword evidence="4" id="KW-1185">Reference proteome</keyword>
<dbReference type="Proteomes" id="UP000274843">
    <property type="component" value="Unassembled WGS sequence"/>
</dbReference>